<keyword evidence="8" id="KW-1185">Reference proteome</keyword>
<dbReference type="InterPro" id="IPR057661">
    <property type="entry name" value="RsdA/BaiN/AoA(So)_Rossmann"/>
</dbReference>
<feature type="transmembrane region" description="Helical" evidence="4">
    <location>
        <begin position="6"/>
        <end position="25"/>
    </location>
</feature>
<dbReference type="PANTHER" id="PTHR42887:SF2">
    <property type="entry name" value="OS12G0638800 PROTEIN"/>
    <property type="match status" value="1"/>
</dbReference>
<gene>
    <name evidence="7" type="ORF">LHA35_12030</name>
</gene>
<dbReference type="EMBL" id="JAJAQI010000016">
    <property type="protein sequence ID" value="MCB4822465.1"/>
    <property type="molecule type" value="Genomic_DNA"/>
</dbReference>
<dbReference type="Proteomes" id="UP001139311">
    <property type="component" value="Unassembled WGS sequence"/>
</dbReference>
<comment type="cofactor">
    <cofactor evidence="1">
        <name>FAD</name>
        <dbReference type="ChEBI" id="CHEBI:57692"/>
    </cofactor>
</comment>
<evidence type="ECO:0000256" key="2">
    <source>
        <dbReference type="ARBA" id="ARBA00022630"/>
    </source>
</evidence>
<dbReference type="PRINTS" id="PR00411">
    <property type="entry name" value="PNDRDTASEI"/>
</dbReference>
<evidence type="ECO:0000256" key="3">
    <source>
        <dbReference type="ARBA" id="ARBA00022827"/>
    </source>
</evidence>
<dbReference type="Pfam" id="PF03486">
    <property type="entry name" value="HI0933_like"/>
    <property type="match status" value="1"/>
</dbReference>
<proteinExistence type="predicted"/>
<name>A0A9X1ICR7_9PROT</name>
<evidence type="ECO:0000259" key="5">
    <source>
        <dbReference type="Pfam" id="PF03486"/>
    </source>
</evidence>
<dbReference type="Pfam" id="PF22780">
    <property type="entry name" value="HI0933_like_1st"/>
    <property type="match status" value="1"/>
</dbReference>
<dbReference type="Gene3D" id="1.10.8.260">
    <property type="entry name" value="HI0933 insert domain-like"/>
    <property type="match status" value="1"/>
</dbReference>
<dbReference type="SUPFAM" id="SSF51905">
    <property type="entry name" value="FAD/NAD(P)-binding domain"/>
    <property type="match status" value="1"/>
</dbReference>
<comment type="caution">
    <text evidence="7">The sequence shown here is derived from an EMBL/GenBank/DDBJ whole genome shotgun (WGS) entry which is preliminary data.</text>
</comment>
<dbReference type="InterPro" id="IPR036188">
    <property type="entry name" value="FAD/NAD-bd_sf"/>
</dbReference>
<evidence type="ECO:0000313" key="8">
    <source>
        <dbReference type="Proteomes" id="UP001139311"/>
    </source>
</evidence>
<evidence type="ECO:0000259" key="6">
    <source>
        <dbReference type="Pfam" id="PF22780"/>
    </source>
</evidence>
<dbReference type="InterPro" id="IPR023166">
    <property type="entry name" value="BaiN-like_dom_sf"/>
</dbReference>
<organism evidence="7 8">
    <name type="scientific">Roseicella aerolata</name>
    <dbReference type="NCBI Taxonomy" id="2883479"/>
    <lineage>
        <taxon>Bacteria</taxon>
        <taxon>Pseudomonadati</taxon>
        <taxon>Pseudomonadota</taxon>
        <taxon>Alphaproteobacteria</taxon>
        <taxon>Acetobacterales</taxon>
        <taxon>Roseomonadaceae</taxon>
        <taxon>Roseicella</taxon>
    </lineage>
</organism>
<feature type="domain" description="RsdA/BaiN/AoA(So)-like insert" evidence="6">
    <location>
        <begin position="190"/>
        <end position="339"/>
    </location>
</feature>
<dbReference type="Gene3D" id="2.40.30.10">
    <property type="entry name" value="Translation factors"/>
    <property type="match status" value="1"/>
</dbReference>
<dbReference type="NCBIfam" id="TIGR00275">
    <property type="entry name" value="aminoacetone oxidase family FAD-binding enzyme"/>
    <property type="match status" value="1"/>
</dbReference>
<accession>A0A9X1ICR7</accession>
<keyword evidence="4" id="KW-0812">Transmembrane</keyword>
<evidence type="ECO:0000313" key="7">
    <source>
        <dbReference type="EMBL" id="MCB4822465.1"/>
    </source>
</evidence>
<keyword evidence="4" id="KW-0472">Membrane</keyword>
<dbReference type="InterPro" id="IPR004792">
    <property type="entry name" value="BaiN-like"/>
</dbReference>
<keyword evidence="3" id="KW-0274">FAD</keyword>
<dbReference type="PRINTS" id="PR00368">
    <property type="entry name" value="FADPNR"/>
</dbReference>
<evidence type="ECO:0000256" key="4">
    <source>
        <dbReference type="SAM" id="Phobius"/>
    </source>
</evidence>
<dbReference type="Gene3D" id="3.50.50.60">
    <property type="entry name" value="FAD/NAD(P)-binding domain"/>
    <property type="match status" value="1"/>
</dbReference>
<dbReference type="AlphaFoldDB" id="A0A9X1ICR7"/>
<sequence length="394" mass="42149">MPHNQHYDVIVLGAGAAGLFAAIAAGQRGRRVLLLDHADEPGKKILISGGGRCNFTNLHCAPDRFLSANPHFAKSALARYTQHDFIALVRKHGIAFHEKTLGQLFCDGSARQIVAMLLAEARAMQVDLRLAHRIIGVTRADQFRVVTDHGGFEAPALVLATGGLSIPKMGATGLSHDIARRFGLPLVPPRPGLVPLTFQGELLELMRPLSGVALDSIARCGRIAFREAMLFTHRGLSGPAILQASSYWREGEPLLLDLLPGREAAALLRAAKRARPRAEPRTVLGELLPQRLAQALATQHLPGLRMADLPDRALDALAALLKGWHLTPSGTEGYAKAEVTLGGVDTAALSSRDCQAKSVPGLFVVGEAVDVTGWLGGYNFQWAWSSGWVAGQAA</sequence>
<protein>
    <submittedName>
        <fullName evidence="7">NAD(P)/FAD-dependent oxidoreductase</fullName>
    </submittedName>
</protein>
<keyword evidence="2" id="KW-0285">Flavoprotein</keyword>
<keyword evidence="4" id="KW-1133">Transmembrane helix</keyword>
<evidence type="ECO:0000256" key="1">
    <source>
        <dbReference type="ARBA" id="ARBA00001974"/>
    </source>
</evidence>
<dbReference type="SUPFAM" id="SSF160996">
    <property type="entry name" value="HI0933 insert domain-like"/>
    <property type="match status" value="1"/>
</dbReference>
<reference evidence="7" key="1">
    <citation type="submission" date="2021-10" db="EMBL/GenBank/DDBJ databases">
        <title>Roseicella aerolatum sp. nov., isolated from aerosols of e-waste dismantling site.</title>
        <authorList>
            <person name="Qin T."/>
        </authorList>
    </citation>
    <scope>NUCLEOTIDE SEQUENCE</scope>
    <source>
        <strain evidence="7">GB24</strain>
    </source>
</reference>
<dbReference type="PANTHER" id="PTHR42887">
    <property type="entry name" value="OS12G0638800 PROTEIN"/>
    <property type="match status" value="1"/>
</dbReference>
<feature type="domain" description="RsdA/BaiN/AoA(So)-like Rossmann fold-like" evidence="5">
    <location>
        <begin position="8"/>
        <end position="392"/>
    </location>
</feature>
<dbReference type="InterPro" id="IPR055178">
    <property type="entry name" value="RsdA/BaiN/AoA(So)-like_dom"/>
</dbReference>